<dbReference type="EMBL" id="CP123584">
    <property type="protein sequence ID" value="WZK90030.1"/>
    <property type="molecule type" value="Genomic_DNA"/>
</dbReference>
<keyword evidence="1" id="KW-0732">Signal</keyword>
<protein>
    <submittedName>
        <fullName evidence="2">Uncharacterized protein</fullName>
    </submittedName>
</protein>
<proteinExistence type="predicted"/>
<evidence type="ECO:0000313" key="3">
    <source>
        <dbReference type="Proteomes" id="UP001623232"/>
    </source>
</evidence>
<dbReference type="Proteomes" id="UP001623232">
    <property type="component" value="Chromosome"/>
</dbReference>
<dbReference type="RefSeq" id="WP_406648538.1">
    <property type="nucleotide sequence ID" value="NZ_CP123584.1"/>
</dbReference>
<name>A0ABZ2XYZ8_9RHOB</name>
<sequence length="111" mass="12132">MRIIGMALAMSLAYSSVSAGELFQNLKDDGISVNVWGRTWTIAAVDDMPDYYSATRAPYGVDGLNPYSPPARTRTHQAIRAYKGATGCKVDFPSMYQLISGVFMAKLVCLK</sequence>
<evidence type="ECO:0000256" key="1">
    <source>
        <dbReference type="SAM" id="SignalP"/>
    </source>
</evidence>
<reference evidence="2 3" key="1">
    <citation type="submission" date="2023-04" db="EMBL/GenBank/DDBJ databases">
        <title>Complete genome sequence of Alisedimentitalea scapharcae.</title>
        <authorList>
            <person name="Rong J.-C."/>
            <person name="Yi M.-L."/>
            <person name="Zhao Q."/>
        </authorList>
    </citation>
    <scope>NUCLEOTIDE SEQUENCE [LARGE SCALE GENOMIC DNA]</scope>
    <source>
        <strain evidence="2 3">KCTC 42119</strain>
    </source>
</reference>
<keyword evidence="3" id="KW-1185">Reference proteome</keyword>
<feature type="signal peptide" evidence="1">
    <location>
        <begin position="1"/>
        <end position="19"/>
    </location>
</feature>
<gene>
    <name evidence="2" type="ORF">QEZ52_05650</name>
</gene>
<feature type="chain" id="PRO_5046371058" evidence="1">
    <location>
        <begin position="20"/>
        <end position="111"/>
    </location>
</feature>
<evidence type="ECO:0000313" key="2">
    <source>
        <dbReference type="EMBL" id="WZK90030.1"/>
    </source>
</evidence>
<accession>A0ABZ2XYZ8</accession>
<organism evidence="2 3">
    <name type="scientific">Aliisedimentitalea scapharcae</name>
    <dbReference type="NCBI Taxonomy" id="1524259"/>
    <lineage>
        <taxon>Bacteria</taxon>
        <taxon>Pseudomonadati</taxon>
        <taxon>Pseudomonadota</taxon>
        <taxon>Alphaproteobacteria</taxon>
        <taxon>Rhodobacterales</taxon>
        <taxon>Roseobacteraceae</taxon>
        <taxon>Aliisedimentitalea</taxon>
    </lineage>
</organism>